<organism evidence="1 2">
    <name type="scientific">Amborella trichopoda</name>
    <dbReference type="NCBI Taxonomy" id="13333"/>
    <lineage>
        <taxon>Eukaryota</taxon>
        <taxon>Viridiplantae</taxon>
        <taxon>Streptophyta</taxon>
        <taxon>Embryophyta</taxon>
        <taxon>Tracheophyta</taxon>
        <taxon>Spermatophyta</taxon>
        <taxon>Magnoliopsida</taxon>
        <taxon>Amborellales</taxon>
        <taxon>Amborellaceae</taxon>
        <taxon>Amborella</taxon>
    </lineage>
</organism>
<keyword evidence="2" id="KW-1185">Reference proteome</keyword>
<dbReference type="HOGENOM" id="CLU_1909499_0_0_1"/>
<dbReference type="Proteomes" id="UP000017836">
    <property type="component" value="Unassembled WGS sequence"/>
</dbReference>
<gene>
    <name evidence="1" type="ORF">AMTR_s00113p00032760</name>
</gene>
<protein>
    <submittedName>
        <fullName evidence="1">Uncharacterized protein</fullName>
    </submittedName>
</protein>
<dbReference type="AlphaFoldDB" id="W1NRK9"/>
<accession>W1NRK9</accession>
<reference evidence="2" key="1">
    <citation type="journal article" date="2013" name="Science">
        <title>The Amborella genome and the evolution of flowering plants.</title>
        <authorList>
            <consortium name="Amborella Genome Project"/>
        </authorList>
    </citation>
    <scope>NUCLEOTIDE SEQUENCE [LARGE SCALE GENOMIC DNA]</scope>
</reference>
<sequence length="133" mass="14184">MLPLSLSLFSNPNLAAPIFFPTAPVRHHHSPCAPPLTAPVLNLSQPMSSPCCSTVSISSAPHRNLRHLVAAPPSFSRVVSTTSSTTIATTFFSNNHSSHFLPQPANVAPPSATSDRLPAIPCYPCLPSTHFRH</sequence>
<dbReference type="Gramene" id="ERM98517">
    <property type="protein sequence ID" value="ERM98517"/>
    <property type="gene ID" value="AMTR_s00113p00032760"/>
</dbReference>
<dbReference type="EMBL" id="KI395324">
    <property type="protein sequence ID" value="ERM98517.1"/>
    <property type="molecule type" value="Genomic_DNA"/>
</dbReference>
<name>W1NRK9_AMBTC</name>
<evidence type="ECO:0000313" key="2">
    <source>
        <dbReference type="Proteomes" id="UP000017836"/>
    </source>
</evidence>
<evidence type="ECO:0000313" key="1">
    <source>
        <dbReference type="EMBL" id="ERM98517.1"/>
    </source>
</evidence>
<proteinExistence type="predicted"/>